<dbReference type="Proteomes" id="UP000518887">
    <property type="component" value="Unassembled WGS sequence"/>
</dbReference>
<protein>
    <recommendedName>
        <fullName evidence="4">Cadherin domain-containing protein</fullName>
    </recommendedName>
</protein>
<evidence type="ECO:0008006" key="4">
    <source>
        <dbReference type="Google" id="ProtNLM"/>
    </source>
</evidence>
<dbReference type="Gene3D" id="2.60.40.10">
    <property type="entry name" value="Immunoglobulins"/>
    <property type="match status" value="1"/>
</dbReference>
<name>A0A7W8GBL2_9SPIR</name>
<sequence>MKKVFLNVWKKALVLSLAVIPFVITACGEDSGLGSTVDTEAPKIEITYPPLGANIRGTFVLAGNCDDDKSVKSIIVTVTDTTTKKVVGTVPASIENEGKSWKASINNYNDKDKKYDYLDGNYQFTAEVHDGAGHKSNASRVFDLDNTAPVFVASNPGVIKSQGKKASAYGSIFTIDGTIADDHTIASLTAKIFDENGTLIGDYKEEDIATAGGTSVTIASHYVDKNDGTARTVQNERYTQIYGDNDAAGTKKYYCTVLVEDNTKSYTDPGESDNTTSGNITSKVYLYDSVYKSLMSSKSGNRYGLSAADFMTLLNGTRAADEKTEPALKILKEVVVDTSAEAEDKDANKLSFSLNPMANPTYSVNGFSVSKDIAGNVTYKEAFSDSTVVVSVNAGLDKTAILPGNLKVWTVLVDGLTPEKALERVSKVASKITAVQKLHYEEVLEKSEEIINEVMKYAEAEKLDIVLVKDNSTDSGSSVQTETLSCVLPKEAYISGKVYAFIVTGYDEDDVAFLQNTLYAFKANEAGQAPTLIITEPENQSYLKSTEGLVFSGKTSLPDGSTLKVAALIINLRVQDENKQNIAVGKTDGYTVDLTYNETSGYSSTDESLTYDPSTKIWTFTPSKLADYNDISASEGEGKSYFYTVDISSESSSRNATSKTISVHVDSTMPKVSIANVTPYVSGSNFYSEAGENIRNYVNGDITVKFNIEETNLKEVSYKVLVDGEEKVSPVSLGKVYSGSIDLDTTKWTETAKEKKNIEVVITAVDVCGNTTSYSTTEYNTVTYKNDKNEEVNFNKPIIICQETDIPQIKFANAELSYKTGKDDQIVEHSFLVVEEEAKNDANKKSIVASHNLFNIKNNNTIQIALDDDDNIASAKVVLYDEAGKLYEADGFENPSIKQIGKPSFTWNYLLPAKEGIYQVYIEVTDSKLKDDLSETVKLWRTNKVGKFYVAVDDGAPTVEIKNPVAGSYQKKAFAANGTVSEKDNVTLTRSIYKLDAKAEDKKSVDITAKITKDKDGNFIWAETDEDIKDLADGEYILSYTATDRYEQSYTSDVRVKVDTKAPVFKDDKSKVFVSSNAEAGKAYVEKTWFNSEALNLSGEFEEANGISNVYYWLDTDVNTVEKDGKTQIVFSDILNEDKTVKTKGASGSFTAVTENGISTYKTTIPDFTECSAANAHKLTLIAVDLAGNESEKIEYTSIKVDMTAPVFENYYYKMGAVKGEVSGNILTNGENDVILYGLISDAASGVDVNNFVLNVINGTTKSILADTQTVKNITFTTEPTSWTEVDGENQQTVNVDTTAGFEKWIEKADAATATTFKDGASIEDTTKITGWKAVIDNDRFKAGEVRTNYFDNAGNGNKNYKMFSIRVDKEKPKISNHTLTAEKKTGEIIDYTAYKTADYTFPAGSDTKIPHYYVNNSDGHTFSLSGVATDNEGIAKVELITGSGVTKDADKGEFKWTGIDLSALDADSNVTIKITDIANNVFEQNIHITPDVKAPEGKHSTGNVDNYFRIGDSKVGEVSDVGLGQSAETYGKDSSLKIRGYFTENGSGLNMIYYKTFASIPSATDIDEFKKDYEGKKSGYFSPLEVEESRTIGQEVIPTNFKTNIPGFKEGKNYLVLIAVDKVGNAELDNVTYKYTPDGTTSEISLAGCYEIKVDMTQPRFERFYYKMGAINAEVKGDILTNGENNVTLYGLISDADSGVDVEKLQLKVLTDTEKKVIADTSNITFTTEATSWTAGSVQYTMASSNGLEKWVEKADKDGESTFKAASSISDTTKITGWKAVINKKAFETGEVRADYYDKAGNSSLNIKMFSVRVDKKPPKLNNHNFADTTPNYTAYKSKTVIEGTGDDAKSVPYYFIHNTDDHKFTLSGVATDNEGVARVELKNGTSVLKHAEKGDFNFDDLDFSTLSAVTTLTLSITDAANNVSDYKIVLTPDVTAPNGIHDTDSLGKDLQFRIGEQVYGSEKVGAKYSKGTYGNSNSIMIRGYFDEAETGSGLSMIYYMLKQTPPSVDDITGTTGFLKNYQDKATGYFAPTEKTSQTILKNVGTGASATQEKVTVAYNFKTLLSGFQEGNNYLVLVAVDNVGNAAVDTKTFSYKANSTDTEDTVVNCYSINVDTAVPELSDQVTVEIAGSSDGLSASQILTNFKKGDITLKGFCSDAAAGIDSVTLYVEGKGKNSTDAEVVIDKTTSVTVGTTSVTSSVEADLTGATEQAETWSGKVAANLFSNVESGTFAVYATVKDKAGDGNTINRSVATIIVDKTNPGVTLKAPADADSSTTDVEINGIISLSGEITDGNILPDKAITAIQYVVKPATDPEDLNTLSWTDASSSTMTGFDLSGNYTFTASNFDTSKLTDKTVYYIRAKATDKAGNVGYSAPVTVTVDQDTDRPVIKITSLDKAGDIISAGTIMGTISDDDGIDADSFKYKDGETGEPKDFTSFNSGNWRIDGLEAGERNIFFVVTDKAGTTFETKKTTKDSFASSGEPYVILEKTPKALNTDAVSFKVDLKDPKITALYFASTEANAIPAYPNTAASEPWQPTGKVSYGPASKFMSIYFTVEEDVEMAAVGSDVEIKAPNGTISLDEGKVTRIDPEGATTDYIYKIGVIDTTGGFQTLVSEGNNTITITVTDKSGRKSSETFNIFVDNVAPTVKNFYNDTETGITGKVTIPGSVTDSTGIKTVKYLIPTAEQQTTYENDRTTDEKTAVTNLAAVSGWKDISVASSMYAEFDIKFESSSFTEETNATTGKTSLIYYASKESSTAGKLEYAVTRSGTGTTEDPYTYAQASTTDATIYVPIFFYTEDSNGSKGITKFYYRVYPDGGIPKAELTSHAESVNGLVKTGNKVNLMGTAEDDEGVASVKITKLEYTTEDGDSITDSTTWKEIDISNLSSDSSDTNRAVTRGTVEGSTIVCDGTTSWKASINTAKINTGTDELKAIRVTVEAFDENDTSSSKAHANGTSATCINRIVVDKTVPVLESAAIVGFASAPASVTATPVFEKSYEAGMYFSGTKATNWYLKAEISDDSSVTGFEISSMTGSGYISAISDGGVDSGDSTLTAITGLVENGRDTKTYTILIPITTSSEGHVYATLEMFDGQHTDVTTAFSFFIDNTAPALYKTKAGTAGVADDKLAHADTLRLKSNGMQIDTGNNVVENSDGSYTFGDELVEARSGLAYVAFYFKKAASETHHTTNRIYSPMFGTDNMITLAASKTADEVYINSEGLPALVKTVTVTNTTTDGVTTSTVKFTRLGTNKFINNAAWNTGATSFGLVKIGGAYHRIKSITDDVATLADEVSDKYTEAEFIYAMLVDHQIAEGFSSADPTGVSNDDGDGLVEMVKQTGSTYKWTASIHSDNIPDGPAEIHIVVFDDAGNSNSGYVKTSIQNNRPRIARVYLATDLNGNNLFDFDNGEVPELDSNSERYTENGTEYGELAYYSTLTKDSKIQATATLKKNQCNFVVSNRLLVLPEIIGGNGEDAELRYAYSVSDNSPEALTPEDAEAESVGITQATGTALKSFSSSLAALQLADRGSTAASPVTTNISSFLGSRTPTDANGYFVKNGTVPTNNRGYLGFVLNNDDLKTHESWVGDTKIKKYFAFTIWDKTPETTQGEDSLYALLKIPLVINVKDDVRPRADITPFYWNSKEDGSFVYAEDGTPEGHIDLVAEADKNKTTVRPGVSGTVYIEGTAYDETRLSKIEVRDPSGTAYTIAEYDSGAWKTAENATEAGTNGWPWPDNYISSKVETITEPSQKGHKVAWKLEINMTKFGIKTDQSVYVTAYDASTIPTGKNSSINSSVQTVCDAHTSRYRMDFVPYIKSIYPATESSAARSRLGKFPVQAGKDMYIEGMNFSTDLEYRIGFSTTPENEALISSPNTYEGKFIEDDDVSKVENGKIKVTAPQNSCYVRVWVKPTGGNWTYTKNNMNENAGCNIEEGYVASDDNGKGNMDRGFKRANDAGTNFWTDDRYIAVWNTGTKFDNSDNPRSGTLVKYEKDGWQTRGGSLPDDTYSKQDRLFGFWGSTHEVVYDAFLGTSASTSMCRAATGTFYTPTEYTDVCLVWNAPSVNPKTANQATDTKNRAAYIPFYVFLENGCSLGETWGTGLTITRDGYKLDKNLHNEQGVTIEYQGDDSMMDQFRNPKMVGVYSSETEKFGDDSITGLYHFYITYYDAYTHCLKYAAVDYPAYFADSKQNYQRATFKMSANSKTPTYKIGEFGPSDAVIAGNDSVGSGHDTGMWSDVALIYDRTTAVAQGEITAPTPVVAYYDKTDKTLHIAVGNSSIPKTASGWTDNKITRPSGLSDFGRYVTVEMDDNNGLHVVAQGTKNNKGALYYMYFEANKYDKPAITTVVDSTDNVGVWCEMTLNDKSKTGLEALPVITHMAQGSARVAKVAYIEDGHFESISDPSDAEPTDYKLSVVTDAYEGVVSAGGKTGNNTKSPYAIGINSDYFYVDFLRGEE</sequence>
<evidence type="ECO:0000313" key="2">
    <source>
        <dbReference type="EMBL" id="MBB5227445.1"/>
    </source>
</evidence>
<keyword evidence="1" id="KW-0732">Signal</keyword>
<reference evidence="2 3" key="1">
    <citation type="submission" date="2020-08" db="EMBL/GenBank/DDBJ databases">
        <title>Genomic Encyclopedia of Type Strains, Phase IV (KMG-IV): sequencing the most valuable type-strain genomes for metagenomic binning, comparative biology and taxonomic classification.</title>
        <authorList>
            <person name="Goeker M."/>
        </authorList>
    </citation>
    <scope>NUCLEOTIDE SEQUENCE [LARGE SCALE GENOMIC DNA]</scope>
    <source>
        <strain evidence="2 3">DSM 103462</strain>
    </source>
</reference>
<dbReference type="PROSITE" id="PS51257">
    <property type="entry name" value="PROKAR_LIPOPROTEIN"/>
    <property type="match status" value="1"/>
</dbReference>
<feature type="chain" id="PRO_5031299687" description="Cadherin domain-containing protein" evidence="1">
    <location>
        <begin position="27"/>
        <end position="4447"/>
    </location>
</feature>
<dbReference type="EMBL" id="JACHFQ010000012">
    <property type="protein sequence ID" value="MBB5227445.1"/>
    <property type="molecule type" value="Genomic_DNA"/>
</dbReference>
<dbReference type="RefSeq" id="WP_184661695.1">
    <property type="nucleotide sequence ID" value="NZ_CP031518.1"/>
</dbReference>
<comment type="caution">
    <text evidence="2">The sequence shown here is derived from an EMBL/GenBank/DDBJ whole genome shotgun (WGS) entry which is preliminary data.</text>
</comment>
<feature type="signal peptide" evidence="1">
    <location>
        <begin position="1"/>
        <end position="26"/>
    </location>
</feature>
<evidence type="ECO:0000256" key="1">
    <source>
        <dbReference type="SAM" id="SignalP"/>
    </source>
</evidence>
<accession>A0A7W8GBL2</accession>
<proteinExistence type="predicted"/>
<dbReference type="InterPro" id="IPR013783">
    <property type="entry name" value="Ig-like_fold"/>
</dbReference>
<keyword evidence="3" id="KW-1185">Reference proteome</keyword>
<organism evidence="2 3">
    <name type="scientific">Treponema ruminis</name>
    <dbReference type="NCBI Taxonomy" id="744515"/>
    <lineage>
        <taxon>Bacteria</taxon>
        <taxon>Pseudomonadati</taxon>
        <taxon>Spirochaetota</taxon>
        <taxon>Spirochaetia</taxon>
        <taxon>Spirochaetales</taxon>
        <taxon>Treponemataceae</taxon>
        <taxon>Treponema</taxon>
    </lineage>
</organism>
<gene>
    <name evidence="2" type="ORF">HNP76_002845</name>
</gene>
<evidence type="ECO:0000313" key="3">
    <source>
        <dbReference type="Proteomes" id="UP000518887"/>
    </source>
</evidence>